<evidence type="ECO:0000313" key="2">
    <source>
        <dbReference type="Proteomes" id="UP000321513"/>
    </source>
</evidence>
<dbReference type="EMBL" id="BJYT01000008">
    <property type="protein sequence ID" value="GEO09893.1"/>
    <property type="molecule type" value="Genomic_DNA"/>
</dbReference>
<dbReference type="AlphaFoldDB" id="A0A512BD51"/>
<keyword evidence="2" id="KW-1185">Reference proteome</keyword>
<gene>
    <name evidence="1" type="ORF">SAE01_23890</name>
</gene>
<sequence length="57" mass="6282">MKYVILSVIALTFTISNVDAQARPAKARKPKKHIGKHPNGNPPAVAVYLKKKSFNHS</sequence>
<reference evidence="1 2" key="1">
    <citation type="submission" date="2019-07" db="EMBL/GenBank/DDBJ databases">
        <title>Whole genome shotgun sequence of Segetibacter aerophilus NBRC 106135.</title>
        <authorList>
            <person name="Hosoyama A."/>
            <person name="Uohara A."/>
            <person name="Ohji S."/>
            <person name="Ichikawa N."/>
        </authorList>
    </citation>
    <scope>NUCLEOTIDE SEQUENCE [LARGE SCALE GENOMIC DNA]</scope>
    <source>
        <strain evidence="1 2">NBRC 106135</strain>
    </source>
</reference>
<comment type="caution">
    <text evidence="1">The sequence shown here is derived from an EMBL/GenBank/DDBJ whole genome shotgun (WGS) entry which is preliminary data.</text>
</comment>
<evidence type="ECO:0000313" key="1">
    <source>
        <dbReference type="EMBL" id="GEO09893.1"/>
    </source>
</evidence>
<organism evidence="1 2">
    <name type="scientific">Segetibacter aerophilus</name>
    <dbReference type="NCBI Taxonomy" id="670293"/>
    <lineage>
        <taxon>Bacteria</taxon>
        <taxon>Pseudomonadati</taxon>
        <taxon>Bacteroidota</taxon>
        <taxon>Chitinophagia</taxon>
        <taxon>Chitinophagales</taxon>
        <taxon>Chitinophagaceae</taxon>
        <taxon>Segetibacter</taxon>
    </lineage>
</organism>
<dbReference type="RefSeq" id="WP_170234149.1">
    <property type="nucleotide sequence ID" value="NZ_BJYT01000008.1"/>
</dbReference>
<protein>
    <submittedName>
        <fullName evidence="1">Uncharacterized protein</fullName>
    </submittedName>
</protein>
<accession>A0A512BD51</accession>
<name>A0A512BD51_9BACT</name>
<dbReference type="Proteomes" id="UP000321513">
    <property type="component" value="Unassembled WGS sequence"/>
</dbReference>
<proteinExistence type="predicted"/>